<reference evidence="4" key="1">
    <citation type="journal article" date="2020" name="bioRxiv">
        <title>Comparative genomics of Chlamydomonas.</title>
        <authorList>
            <person name="Craig R.J."/>
            <person name="Hasan A.R."/>
            <person name="Ness R.W."/>
            <person name="Keightley P.D."/>
        </authorList>
    </citation>
    <scope>NUCLEOTIDE SEQUENCE</scope>
    <source>
        <strain evidence="4">CCAP 11/70</strain>
    </source>
</reference>
<dbReference type="GO" id="GO:0004439">
    <property type="term" value="F:phosphatidylinositol-4,5-bisphosphate 5-phosphatase activity"/>
    <property type="evidence" value="ECO:0007669"/>
    <property type="project" value="TreeGrafter"/>
</dbReference>
<dbReference type="PANTHER" id="PTHR11200:SF300">
    <property type="entry name" value="TYPE II INOSITOL 1,4,5-TRISPHOSPHATE 5-PHOSPHATASE"/>
    <property type="match status" value="1"/>
</dbReference>
<keyword evidence="5" id="KW-1185">Reference proteome</keyword>
<proteinExistence type="inferred from homology"/>
<evidence type="ECO:0000256" key="2">
    <source>
        <dbReference type="SAM" id="MobiDB-lite"/>
    </source>
</evidence>
<evidence type="ECO:0000256" key="1">
    <source>
        <dbReference type="ARBA" id="ARBA00010768"/>
    </source>
</evidence>
<feature type="compositionally biased region" description="Low complexity" evidence="2">
    <location>
        <begin position="269"/>
        <end position="299"/>
    </location>
</feature>
<feature type="compositionally biased region" description="Gly residues" evidence="2">
    <location>
        <begin position="1256"/>
        <end position="1288"/>
    </location>
</feature>
<feature type="compositionally biased region" description="Low complexity" evidence="2">
    <location>
        <begin position="441"/>
        <end position="451"/>
    </location>
</feature>
<feature type="domain" description="Inositol polyphosphate-related phosphatase" evidence="3">
    <location>
        <begin position="972"/>
        <end position="1474"/>
    </location>
</feature>
<feature type="compositionally biased region" description="Low complexity" evidence="2">
    <location>
        <begin position="1289"/>
        <end position="1325"/>
    </location>
</feature>
<feature type="compositionally biased region" description="Low complexity" evidence="2">
    <location>
        <begin position="188"/>
        <end position="203"/>
    </location>
</feature>
<feature type="region of interest" description="Disordered" evidence="2">
    <location>
        <begin position="577"/>
        <end position="614"/>
    </location>
</feature>
<feature type="compositionally biased region" description="Gly residues" evidence="2">
    <location>
        <begin position="640"/>
        <end position="657"/>
    </location>
</feature>
<feature type="region of interest" description="Disordered" evidence="2">
    <location>
        <begin position="1132"/>
        <end position="1325"/>
    </location>
</feature>
<accession>A0A836BQW9</accession>
<feature type="compositionally biased region" description="Low complexity" evidence="2">
    <location>
        <begin position="407"/>
        <end position="416"/>
    </location>
</feature>
<comment type="similarity">
    <text evidence="1">Belongs to the inositol polyphosphate 5-phosphatase family.</text>
</comment>
<comment type="caution">
    <text evidence="4">The sequence shown here is derived from an EMBL/GenBank/DDBJ whole genome shotgun (WGS) entry which is preliminary data.</text>
</comment>
<feature type="region of interest" description="Disordered" evidence="2">
    <location>
        <begin position="628"/>
        <end position="657"/>
    </location>
</feature>
<gene>
    <name evidence="4" type="ORF">HYH03_017006</name>
</gene>
<feature type="compositionally biased region" description="Low complexity" evidence="2">
    <location>
        <begin position="510"/>
        <end position="520"/>
    </location>
</feature>
<dbReference type="InterPro" id="IPR000300">
    <property type="entry name" value="IPPc"/>
</dbReference>
<feature type="compositionally biased region" description="Low complexity" evidence="2">
    <location>
        <begin position="215"/>
        <end position="228"/>
    </location>
</feature>
<feature type="compositionally biased region" description="Gly residues" evidence="2">
    <location>
        <begin position="540"/>
        <end position="555"/>
    </location>
</feature>
<feature type="compositionally biased region" description="Gly residues" evidence="2">
    <location>
        <begin position="764"/>
        <end position="783"/>
    </location>
</feature>
<feature type="compositionally biased region" description="Polar residues" evidence="2">
    <location>
        <begin position="791"/>
        <end position="800"/>
    </location>
</feature>
<dbReference type="Gene3D" id="3.60.10.10">
    <property type="entry name" value="Endonuclease/exonuclease/phosphatase"/>
    <property type="match status" value="2"/>
</dbReference>
<feature type="compositionally biased region" description="Gly residues" evidence="2">
    <location>
        <begin position="494"/>
        <end position="504"/>
    </location>
</feature>
<dbReference type="EMBL" id="JAEHOE010000155">
    <property type="protein sequence ID" value="KAG2484194.1"/>
    <property type="molecule type" value="Genomic_DNA"/>
</dbReference>
<feature type="compositionally biased region" description="Low complexity" evidence="2">
    <location>
        <begin position="117"/>
        <end position="151"/>
    </location>
</feature>
<feature type="region of interest" description="Disordered" evidence="2">
    <location>
        <begin position="91"/>
        <end position="556"/>
    </location>
</feature>
<feature type="compositionally biased region" description="Gly residues" evidence="2">
    <location>
        <begin position="300"/>
        <end position="314"/>
    </location>
</feature>
<dbReference type="Proteomes" id="UP000612055">
    <property type="component" value="Unassembled WGS sequence"/>
</dbReference>
<protein>
    <recommendedName>
        <fullName evidence="3">Inositol polyphosphate-related phosphatase domain-containing protein</fullName>
    </recommendedName>
</protein>
<feature type="compositionally biased region" description="Low complexity" evidence="2">
    <location>
        <begin position="376"/>
        <end position="386"/>
    </location>
</feature>
<sequence length="1489" mass="141951">MVAGPFAGPAGAAHPPAPWPSASGASASAARSPGPPASAPRFKEDIEIDEETQELLVSLLDIRCPSAAASATAAAAAAVASLITSQLREERSMDGSASASGGGASAALSRNRTPTVSSSGAAPDAEAGAGARSRGVSGKGGADPAAAASPPLTFRAASAWGSRKQLPASDALGEDEGNGGESERVSRGRTSSTSGGAQGTMGSAPGRDQAGAMRGPPSAASSSGSLSLQPVAPPPASTPRRMGGPAPAPAPSAALTTTPILVSQRDRSSPSGPTLGPPSGLRGPSGPEGSGRPPLHSGTGLSGAGPGQGQGQGQGQTLVLRSALRHVSRDAGEGAVGPGPASAVASVVGGRESVEGRAAPRKRTSGSGPTQASLPGVVPSSSTGAAAAGGGGPRRSGGSKSGGGGEAAAAAVAVAVRPRETSGSGAGGGGGGGPPPPRGPAPSISPFAAAGQGPGPGPGRTGPTEAHARPTAGPHLLAAGPSHGDAGSLHSGPQGHGPSHGGGQRAVRFSSSGDTPDPGASGPGGDAGGGHGHAHSPGLVLGGGAGGGGGAGRGAAGAKSAAVADDSPLLSRRLSRGLNGLETGSGAGGGAGSGAGSGGMRVHTGGSEPSGALSPGTVAAIAAALGPAASSSQPPLTSPDGGGGGGGRVSASGYGGGGGPTSLRRAVGLAPLAVTVVPTAAGGLSVVTADEAAALRSALAAAAVENAAALAGGAGLAEADYGYSRVVAAHTAAAAAAPAAVTAGGWRPSQDGAPPPSAAARRSGNGGGGGSDGAGAAAGGGGAPPRPKGTTFASAPTSPKGSRKVSEGSAAAAAASASPSPMRGAGGGGGVAHRGVLKRDSGANAAANGASGPVSAPAAAAAAAAGGGFGSVSVLAVSDLTAGADSPIPLPPMPPPPPPHPGLAALAGVGSDSQRTMGAALGLGLGLGAGNMGRRGTNVPPSSAADLFGLSPSAPEDPDAEPPLDLALAESVDVRIHCLTFNMGGAAPSAAQLPEALFSGSHLGAPGDSEADAAELYVFATQESGPLGDWEAAVAAHLGRRYVRVAGESLMAIHILLFAVKPLAPHITEVRTSSVATGVGNMLGNKGGVAVTFNLAGAQILLVGAHFAAHDQHIERRNADFHRICAGLFAPPSSPSLGPGGPGPGPGGPTSVPGSLSNANPGGPSPARGDRTTASGAAWPMAGGGHASALPPSAFPQGSGSEPATPAGPGAQSRSTTPGRSRPGVGPGGPGGMSRLSRTARGQHPLPTGGARWSGNGTGNGNGNGNGGGGGGAGGTASGPEGEGGGAVSRGLSRTLSSGSNSSAVSGVSAYPESRAPSVSRSRAPSFWSGMSFATAQSRANALLSHFDMVLWMGDLNYRIAGNPEVVKYAIDNNMVEVLAANDQLHNQQRKGKVLQGFAEMPIAFAPTFKFTPGTDTYDLKRTPAWTDRVLFLVNADPLFADLKPLYYMSVPELRTSDHKPVIAGFELSICPQHAGANRHAKARGCSIM</sequence>
<dbReference type="GO" id="GO:0046856">
    <property type="term" value="P:phosphatidylinositol dephosphorylation"/>
    <property type="evidence" value="ECO:0007669"/>
    <property type="project" value="InterPro"/>
</dbReference>
<feature type="compositionally biased region" description="Gly residues" evidence="2">
    <location>
        <begin position="583"/>
        <end position="599"/>
    </location>
</feature>
<feature type="compositionally biased region" description="Gly residues" evidence="2">
    <location>
        <begin position="521"/>
        <end position="531"/>
    </location>
</feature>
<feature type="compositionally biased region" description="Low complexity" evidence="2">
    <location>
        <begin position="1"/>
        <end position="32"/>
    </location>
</feature>
<dbReference type="SMART" id="SM00128">
    <property type="entry name" value="IPPc"/>
    <property type="match status" value="1"/>
</dbReference>
<dbReference type="Pfam" id="PF22669">
    <property type="entry name" value="Exo_endo_phos2"/>
    <property type="match status" value="2"/>
</dbReference>
<feature type="region of interest" description="Disordered" evidence="2">
    <location>
        <begin position="743"/>
        <end position="835"/>
    </location>
</feature>
<evidence type="ECO:0000313" key="4">
    <source>
        <dbReference type="EMBL" id="KAG2484194.1"/>
    </source>
</evidence>
<dbReference type="InterPro" id="IPR036691">
    <property type="entry name" value="Endo/exonu/phosph_ase_sf"/>
</dbReference>
<feature type="compositionally biased region" description="Low complexity" evidence="2">
    <location>
        <begin position="338"/>
        <end position="351"/>
    </location>
</feature>
<organism evidence="4 5">
    <name type="scientific">Edaphochlamys debaryana</name>
    <dbReference type="NCBI Taxonomy" id="47281"/>
    <lineage>
        <taxon>Eukaryota</taxon>
        <taxon>Viridiplantae</taxon>
        <taxon>Chlorophyta</taxon>
        <taxon>core chlorophytes</taxon>
        <taxon>Chlorophyceae</taxon>
        <taxon>CS clade</taxon>
        <taxon>Chlamydomonadales</taxon>
        <taxon>Chlamydomonadales incertae sedis</taxon>
        <taxon>Edaphochlamys</taxon>
    </lineage>
</organism>
<name>A0A836BQW9_9CHLO</name>
<evidence type="ECO:0000259" key="3">
    <source>
        <dbReference type="SMART" id="SM00128"/>
    </source>
</evidence>
<dbReference type="PANTHER" id="PTHR11200">
    <property type="entry name" value="INOSITOL 5-PHOSPHATASE"/>
    <property type="match status" value="1"/>
</dbReference>
<feature type="region of interest" description="Disordered" evidence="2">
    <location>
        <begin position="1"/>
        <end position="47"/>
    </location>
</feature>
<feature type="compositionally biased region" description="Low complexity" evidence="2">
    <location>
        <begin position="808"/>
        <end position="823"/>
    </location>
</feature>
<feature type="compositionally biased region" description="Gly residues" evidence="2">
    <location>
        <begin position="387"/>
        <end position="406"/>
    </location>
</feature>
<evidence type="ECO:0000313" key="5">
    <source>
        <dbReference type="Proteomes" id="UP000612055"/>
    </source>
</evidence>
<dbReference type="SUPFAM" id="SSF56219">
    <property type="entry name" value="DNase I-like"/>
    <property type="match status" value="2"/>
</dbReference>
<dbReference type="OrthoDB" id="62798at2759"/>
<dbReference type="InterPro" id="IPR046985">
    <property type="entry name" value="IP5"/>
</dbReference>